<dbReference type="AlphaFoldDB" id="A0A3N4CWU5"/>
<feature type="compositionally biased region" description="Polar residues" evidence="1">
    <location>
        <begin position="70"/>
        <end position="84"/>
    </location>
</feature>
<dbReference type="Pfam" id="PF10708">
    <property type="entry name" value="DUF2510"/>
    <property type="match status" value="1"/>
</dbReference>
<sequence length="285" mass="31510">MGFMATPGWYPDPDGSDTPRYWNGEDWEESSRGRTNTRSATRSNAWILGVGALTLLIVVSVILWQPWKSNPWSSPTDNNSSRPTGRQWDETAPSESPTSPQPSDGRGRPTACPIAQNPSPPAPKDNWFSSGGIRYQGVPGWRTNKASYIDFASERSGQDDHVTESWVSVTAIGQLSKTDYSADTRIAAKQLISCLSTSYYYKYLDRVESLEDKSFRTADGVEGWLIRANFWNKPGHYTVLGDEVVVVILDQGAPNTITLFHTQAPIGDSARQEMVKKSLDSLGRG</sequence>
<evidence type="ECO:0000256" key="2">
    <source>
        <dbReference type="SAM" id="Phobius"/>
    </source>
</evidence>
<feature type="region of interest" description="Disordered" evidence="1">
    <location>
        <begin position="70"/>
        <end position="129"/>
    </location>
</feature>
<evidence type="ECO:0000313" key="3">
    <source>
        <dbReference type="EMBL" id="VEH69874.1"/>
    </source>
</evidence>
<evidence type="ECO:0000313" key="4">
    <source>
        <dbReference type="Proteomes" id="UP000273044"/>
    </source>
</evidence>
<feature type="compositionally biased region" description="Polar residues" evidence="1">
    <location>
        <begin position="93"/>
        <end position="102"/>
    </location>
</feature>
<dbReference type="Proteomes" id="UP000273044">
    <property type="component" value="Chromosome"/>
</dbReference>
<dbReference type="EMBL" id="LR134406">
    <property type="protein sequence ID" value="VEH69874.1"/>
    <property type="molecule type" value="Genomic_DNA"/>
</dbReference>
<proteinExistence type="predicted"/>
<name>A0A3N4CWU5_9ACTN</name>
<dbReference type="InterPro" id="IPR018929">
    <property type="entry name" value="DUF2510"/>
</dbReference>
<keyword evidence="4" id="KW-1185">Reference proteome</keyword>
<dbReference type="OrthoDB" id="5065474at2"/>
<organism evidence="3 4">
    <name type="scientific">Arachnia propionica</name>
    <dbReference type="NCBI Taxonomy" id="1750"/>
    <lineage>
        <taxon>Bacteria</taxon>
        <taxon>Bacillati</taxon>
        <taxon>Actinomycetota</taxon>
        <taxon>Actinomycetes</taxon>
        <taxon>Propionibacteriales</taxon>
        <taxon>Propionibacteriaceae</taxon>
        <taxon>Arachnia</taxon>
    </lineage>
</organism>
<keyword evidence="2" id="KW-0472">Membrane</keyword>
<feature type="transmembrane region" description="Helical" evidence="2">
    <location>
        <begin position="45"/>
        <end position="64"/>
    </location>
</feature>
<evidence type="ECO:0000256" key="1">
    <source>
        <dbReference type="SAM" id="MobiDB-lite"/>
    </source>
</evidence>
<keyword evidence="2" id="KW-1133">Transmembrane helix</keyword>
<gene>
    <name evidence="3" type="ORF">NCTC12967_01153</name>
</gene>
<accession>A0A3N4CWU5</accession>
<reference evidence="3 4" key="1">
    <citation type="submission" date="2018-12" db="EMBL/GenBank/DDBJ databases">
        <authorList>
            <consortium name="Pathogen Informatics"/>
        </authorList>
    </citation>
    <scope>NUCLEOTIDE SEQUENCE [LARGE SCALE GENOMIC DNA]</scope>
    <source>
        <strain evidence="3 4">NCTC12967</strain>
    </source>
</reference>
<keyword evidence="2" id="KW-0812">Transmembrane</keyword>
<feature type="region of interest" description="Disordered" evidence="1">
    <location>
        <begin position="1"/>
        <end position="39"/>
    </location>
</feature>
<protein>
    <submittedName>
        <fullName evidence="3">Protein of uncharacterized function (DUF2510)</fullName>
    </submittedName>
</protein>